<reference evidence="1" key="2">
    <citation type="submission" date="2020-09" db="EMBL/GenBank/DDBJ databases">
        <authorList>
            <person name="Sun Q."/>
            <person name="Zhou Y."/>
        </authorList>
    </citation>
    <scope>NUCLEOTIDE SEQUENCE</scope>
    <source>
        <strain evidence="1">CGMCC 4.7368</strain>
    </source>
</reference>
<proteinExistence type="predicted"/>
<dbReference type="AlphaFoldDB" id="A0A918DK42"/>
<sequence>MLGMASSAVTECLRCDGPERACSEGEVFEWEVRVSAGNGEELGACGSSPFQATAMDGLRTAMRGMPVGASVRGRITHSVYGPGAVPDEASRCVVFRAHLDPAGSVRFERVAG</sequence>
<dbReference type="EMBL" id="BMNH01000008">
    <property type="protein sequence ID" value="GGO70409.1"/>
    <property type="molecule type" value="Genomic_DNA"/>
</dbReference>
<dbReference type="Proteomes" id="UP000646523">
    <property type="component" value="Unassembled WGS sequence"/>
</dbReference>
<evidence type="ECO:0000313" key="2">
    <source>
        <dbReference type="Proteomes" id="UP000646523"/>
    </source>
</evidence>
<evidence type="ECO:0000313" key="1">
    <source>
        <dbReference type="EMBL" id="GGO70409.1"/>
    </source>
</evidence>
<gene>
    <name evidence="1" type="ORF">GCM10012289_33790</name>
</gene>
<name>A0A918DK42_9ACTN</name>
<protein>
    <submittedName>
        <fullName evidence="1">Uncharacterized protein</fullName>
    </submittedName>
</protein>
<comment type="caution">
    <text evidence="1">The sequence shown here is derived from an EMBL/GenBank/DDBJ whole genome shotgun (WGS) entry which is preliminary data.</text>
</comment>
<organism evidence="1 2">
    <name type="scientific">Nonomuraea cavernae</name>
    <dbReference type="NCBI Taxonomy" id="2045107"/>
    <lineage>
        <taxon>Bacteria</taxon>
        <taxon>Bacillati</taxon>
        <taxon>Actinomycetota</taxon>
        <taxon>Actinomycetes</taxon>
        <taxon>Streptosporangiales</taxon>
        <taxon>Streptosporangiaceae</taxon>
        <taxon>Nonomuraea</taxon>
    </lineage>
</organism>
<reference evidence="1" key="1">
    <citation type="journal article" date="2014" name="Int. J. Syst. Evol. Microbiol.">
        <title>Complete genome sequence of Corynebacterium casei LMG S-19264T (=DSM 44701T), isolated from a smear-ripened cheese.</title>
        <authorList>
            <consortium name="US DOE Joint Genome Institute (JGI-PGF)"/>
            <person name="Walter F."/>
            <person name="Albersmeier A."/>
            <person name="Kalinowski J."/>
            <person name="Ruckert C."/>
        </authorList>
    </citation>
    <scope>NUCLEOTIDE SEQUENCE</scope>
    <source>
        <strain evidence="1">CGMCC 4.7368</strain>
    </source>
</reference>
<accession>A0A918DK42</accession>
<keyword evidence="2" id="KW-1185">Reference proteome</keyword>